<name>A0A369WWP3_9GAMM</name>
<evidence type="ECO:0000313" key="4">
    <source>
        <dbReference type="EMBL" id="RDE24964.1"/>
    </source>
</evidence>
<dbReference type="EMBL" id="QQOH01000001">
    <property type="protein sequence ID" value="RDE24964.1"/>
    <property type="molecule type" value="Genomic_DNA"/>
</dbReference>
<dbReference type="InterPro" id="IPR050639">
    <property type="entry name" value="SSR_resolvase"/>
</dbReference>
<comment type="caution">
    <text evidence="4">The sequence shown here is derived from an EMBL/GenBank/DDBJ whole genome shotgun (WGS) entry which is preliminary data.</text>
</comment>
<keyword evidence="5" id="KW-1185">Reference proteome</keyword>
<evidence type="ECO:0000259" key="3">
    <source>
        <dbReference type="SMART" id="SM00857"/>
    </source>
</evidence>
<dbReference type="InterPro" id="IPR025827">
    <property type="entry name" value="Zn_ribbon_recom_dom"/>
</dbReference>
<dbReference type="Proteomes" id="UP000253769">
    <property type="component" value="Unassembled WGS sequence"/>
</dbReference>
<evidence type="ECO:0000256" key="2">
    <source>
        <dbReference type="ARBA" id="ARBA00023172"/>
    </source>
</evidence>
<sequence length="469" mass="53645">MKRLCSEELARMRFFMSKKPRLYSYIRWNTDKQSSGSTHARQLKQARDLATEYDLELVEMIDEGLSSFKGMNKERGALGDFLRACEAGAIAKGSWLVVENLDRLSRAKIEDSVRLLLDLLQYVNIITGMDNQVYRLDANPAEKMVSMVTSIMLFSRANEESETKRKRTNASAQIIIDEHRQGKRAPNGSAYAIKSVGSNVWWSDTTGNTVEKHPKYFEVAQKVAEMMLQNIGNYRIVTFLNENYPPPKAPKQKRDKERWSVNMINKFASSRALIGEKSLKIDDVTEVIPDYYWPVLTEEQFYKLRHIKENKKVTTRGESNLSLVSGLGIAKCGHCGSSMTKYTHRRTGRLRYQCLGGQTQTTSCKAWSVYASLLEDTLVWMCAHKVWLPEEERNRYEEPIAIRSQMLSDIETKLDNASALAMSGNAPATLLRDMHALEAQKIEIVKELDEFKLRDAGSVIEEYSDDWLM</sequence>
<gene>
    <name evidence="4" type="ORF">DV711_05165</name>
</gene>
<dbReference type="GO" id="GO:0000150">
    <property type="term" value="F:DNA strand exchange activity"/>
    <property type="evidence" value="ECO:0007669"/>
    <property type="project" value="InterPro"/>
</dbReference>
<organism evidence="4 5">
    <name type="scientific">Motiliproteus coralliicola</name>
    <dbReference type="NCBI Taxonomy" id="2283196"/>
    <lineage>
        <taxon>Bacteria</taxon>
        <taxon>Pseudomonadati</taxon>
        <taxon>Pseudomonadota</taxon>
        <taxon>Gammaproteobacteria</taxon>
        <taxon>Oceanospirillales</taxon>
        <taxon>Oceanospirillaceae</taxon>
        <taxon>Motiliproteus</taxon>
    </lineage>
</organism>
<dbReference type="InterPro" id="IPR006119">
    <property type="entry name" value="Resolv_N"/>
</dbReference>
<dbReference type="Gene3D" id="3.40.50.1390">
    <property type="entry name" value="Resolvase, N-terminal catalytic domain"/>
    <property type="match status" value="1"/>
</dbReference>
<dbReference type="SMART" id="SM00857">
    <property type="entry name" value="Resolvase"/>
    <property type="match status" value="1"/>
</dbReference>
<dbReference type="InterPro" id="IPR011109">
    <property type="entry name" value="DNA_bind_recombinase_dom"/>
</dbReference>
<accession>A0A369WWP3</accession>
<proteinExistence type="predicted"/>
<dbReference type="OrthoDB" id="9791494at2"/>
<dbReference type="Pfam" id="PF00239">
    <property type="entry name" value="Resolvase"/>
    <property type="match status" value="1"/>
</dbReference>
<reference evidence="4 5" key="1">
    <citation type="submission" date="2018-07" db="EMBL/GenBank/DDBJ databases">
        <title>Motiliproteus coralliicola sp. nov., a bacterium isolated from Coral.</title>
        <authorList>
            <person name="Wang G."/>
        </authorList>
    </citation>
    <scope>NUCLEOTIDE SEQUENCE [LARGE SCALE GENOMIC DNA]</scope>
    <source>
        <strain evidence="4 5">C34</strain>
    </source>
</reference>
<dbReference type="Gene3D" id="3.90.1750.20">
    <property type="entry name" value="Putative Large Serine Recombinase, Chain B, Domain 2"/>
    <property type="match status" value="1"/>
</dbReference>
<dbReference type="PANTHER" id="PTHR30461:SF2">
    <property type="entry name" value="SERINE RECOMBINASE PINE-RELATED"/>
    <property type="match status" value="1"/>
</dbReference>
<dbReference type="SUPFAM" id="SSF53041">
    <property type="entry name" value="Resolvase-like"/>
    <property type="match status" value="1"/>
</dbReference>
<evidence type="ECO:0000256" key="1">
    <source>
        <dbReference type="ARBA" id="ARBA00023125"/>
    </source>
</evidence>
<keyword evidence="2" id="KW-0233">DNA recombination</keyword>
<dbReference type="AlphaFoldDB" id="A0A369WWP3"/>
<dbReference type="CDD" id="cd00338">
    <property type="entry name" value="Ser_Recombinase"/>
    <property type="match status" value="1"/>
</dbReference>
<evidence type="ECO:0000313" key="5">
    <source>
        <dbReference type="Proteomes" id="UP000253769"/>
    </source>
</evidence>
<dbReference type="Pfam" id="PF07508">
    <property type="entry name" value="Recombinase"/>
    <property type="match status" value="1"/>
</dbReference>
<dbReference type="Pfam" id="PF13408">
    <property type="entry name" value="Zn_ribbon_recom"/>
    <property type="match status" value="1"/>
</dbReference>
<keyword evidence="1" id="KW-0238">DNA-binding</keyword>
<feature type="domain" description="Resolvase/invertase-type recombinase catalytic" evidence="3">
    <location>
        <begin position="22"/>
        <end position="184"/>
    </location>
</feature>
<dbReference type="InterPro" id="IPR038109">
    <property type="entry name" value="DNA_bind_recomb_sf"/>
</dbReference>
<dbReference type="InterPro" id="IPR036162">
    <property type="entry name" value="Resolvase-like_N_sf"/>
</dbReference>
<protein>
    <submittedName>
        <fullName evidence="4">Recombinase family protein</fullName>
    </submittedName>
</protein>
<dbReference type="PANTHER" id="PTHR30461">
    <property type="entry name" value="DNA-INVERTASE FROM LAMBDOID PROPHAGE"/>
    <property type="match status" value="1"/>
</dbReference>
<dbReference type="GO" id="GO:0003677">
    <property type="term" value="F:DNA binding"/>
    <property type="evidence" value="ECO:0007669"/>
    <property type="project" value="UniProtKB-KW"/>
</dbReference>